<comment type="caution">
    <text evidence="8">The sequence shown here is derived from an EMBL/GenBank/DDBJ whole genome shotgun (WGS) entry which is preliminary data.</text>
</comment>
<feature type="active site" description="Nucleophile" evidence="4">
    <location>
        <position position="6"/>
    </location>
</feature>
<reference evidence="8 9" key="1">
    <citation type="submission" date="2017-12" db="EMBL/GenBank/DDBJ databases">
        <title>Hemimetabolous genomes reveal molecular basis of termite eusociality.</title>
        <authorList>
            <person name="Harrison M.C."/>
            <person name="Jongepier E."/>
            <person name="Robertson H.M."/>
            <person name="Arning N."/>
            <person name="Bitard-Feildel T."/>
            <person name="Chao H."/>
            <person name="Childers C.P."/>
            <person name="Dinh H."/>
            <person name="Doddapaneni H."/>
            <person name="Dugan S."/>
            <person name="Gowin J."/>
            <person name="Greiner C."/>
            <person name="Han Y."/>
            <person name="Hu H."/>
            <person name="Hughes D.S.T."/>
            <person name="Huylmans A.-K."/>
            <person name="Kemena C."/>
            <person name="Kremer L.P.M."/>
            <person name="Lee S.L."/>
            <person name="Lopez-Ezquerra A."/>
            <person name="Mallet L."/>
            <person name="Monroy-Kuhn J.M."/>
            <person name="Moser A."/>
            <person name="Murali S.C."/>
            <person name="Muzny D.M."/>
            <person name="Otani S."/>
            <person name="Piulachs M.-D."/>
            <person name="Poelchau M."/>
            <person name="Qu J."/>
            <person name="Schaub F."/>
            <person name="Wada-Katsumata A."/>
            <person name="Worley K.C."/>
            <person name="Xie Q."/>
            <person name="Ylla G."/>
            <person name="Poulsen M."/>
            <person name="Gibbs R.A."/>
            <person name="Schal C."/>
            <person name="Richards S."/>
            <person name="Belles X."/>
            <person name="Korb J."/>
            <person name="Bornberg-Bauer E."/>
        </authorList>
    </citation>
    <scope>NUCLEOTIDE SEQUENCE [LARGE SCALE GENOMIC DNA]</scope>
    <source>
        <tissue evidence="8">Whole body</tissue>
    </source>
</reference>
<accession>A0A2J7PPY8</accession>
<dbReference type="InterPro" id="IPR020095">
    <property type="entry name" value="PsdUridine_synth_TruA_C"/>
</dbReference>
<name>A0A2J7PPY8_9NEOP</name>
<dbReference type="SUPFAM" id="SSF55120">
    <property type="entry name" value="Pseudouridine synthase"/>
    <property type="match status" value="1"/>
</dbReference>
<evidence type="ECO:0000256" key="6">
    <source>
        <dbReference type="RuleBase" id="RU003792"/>
    </source>
</evidence>
<dbReference type="Gene3D" id="3.30.70.660">
    <property type="entry name" value="Pseudouridine synthase I, catalytic domain, C-terminal subdomain"/>
    <property type="match status" value="1"/>
</dbReference>
<keyword evidence="3 6" id="KW-0413">Isomerase</keyword>
<evidence type="ECO:0000313" key="8">
    <source>
        <dbReference type="EMBL" id="PNF18391.1"/>
    </source>
</evidence>
<dbReference type="GO" id="GO:0160147">
    <property type="term" value="F:tRNA pseudouridine(38-40) synthase activity"/>
    <property type="evidence" value="ECO:0007669"/>
    <property type="project" value="UniProtKB-EC"/>
</dbReference>
<evidence type="ECO:0000259" key="7">
    <source>
        <dbReference type="Pfam" id="PF01416"/>
    </source>
</evidence>
<evidence type="ECO:0000256" key="1">
    <source>
        <dbReference type="ARBA" id="ARBA00009375"/>
    </source>
</evidence>
<evidence type="ECO:0000256" key="4">
    <source>
        <dbReference type="PIRSR" id="PIRSR001430-1"/>
    </source>
</evidence>
<sequence length="268" mass="30413">MSSRTDRGVHALCSSAHVDLEHAGGLTYHPAHLTVGYNRYFAEAELDVRVQSVHIVPETFHARFSAKSRTYLYRLAVRNPDAPPINGNSSWMVEIPFLEWNRCHFIQKVDKFDVSLLKAAAALFPGTKDFRTFMGNKAKLPPDISTVKEMYRLDITPGTPLLGAEYSSCCSYYTFWDITCQARSFLYRQVRRMVGALISVAVGHISIEEIRYMLESPSKNSWNSRINVVPPYGLYLVGVEYDPLEIVMPQEISEQDQKRNTALLGQVE</sequence>
<dbReference type="EMBL" id="NEVH01022641">
    <property type="protein sequence ID" value="PNF18391.1"/>
    <property type="molecule type" value="Genomic_DNA"/>
</dbReference>
<dbReference type="GO" id="GO:0031119">
    <property type="term" value="P:tRNA pseudouridine synthesis"/>
    <property type="evidence" value="ECO:0007669"/>
    <property type="project" value="TreeGrafter"/>
</dbReference>
<comment type="similarity">
    <text evidence="1 6">Belongs to the tRNA pseudouridine synthase TruA family.</text>
</comment>
<dbReference type="PANTHER" id="PTHR11142">
    <property type="entry name" value="PSEUDOURIDYLATE SYNTHASE"/>
    <property type="match status" value="1"/>
</dbReference>
<dbReference type="InterPro" id="IPR001406">
    <property type="entry name" value="PsdUridine_synth_TruA"/>
</dbReference>
<feature type="binding site" evidence="5">
    <location>
        <position position="71"/>
    </location>
    <ligand>
        <name>substrate</name>
    </ligand>
</feature>
<dbReference type="PANTHER" id="PTHR11142:SF0">
    <property type="entry name" value="TRNA PSEUDOURIDINE SYNTHASE-LIKE 1"/>
    <property type="match status" value="1"/>
</dbReference>
<organism evidence="8 9">
    <name type="scientific">Cryptotermes secundus</name>
    <dbReference type="NCBI Taxonomy" id="105785"/>
    <lineage>
        <taxon>Eukaryota</taxon>
        <taxon>Metazoa</taxon>
        <taxon>Ecdysozoa</taxon>
        <taxon>Arthropoda</taxon>
        <taxon>Hexapoda</taxon>
        <taxon>Insecta</taxon>
        <taxon>Pterygota</taxon>
        <taxon>Neoptera</taxon>
        <taxon>Polyneoptera</taxon>
        <taxon>Dictyoptera</taxon>
        <taxon>Blattodea</taxon>
        <taxon>Blattoidea</taxon>
        <taxon>Termitoidae</taxon>
        <taxon>Kalotermitidae</taxon>
        <taxon>Cryptotermitinae</taxon>
        <taxon>Cryptotermes</taxon>
    </lineage>
</organism>
<dbReference type="AlphaFoldDB" id="A0A2J7PPY8"/>
<dbReference type="OrthoDB" id="271910at2759"/>
<dbReference type="GO" id="GO:0003723">
    <property type="term" value="F:RNA binding"/>
    <property type="evidence" value="ECO:0007669"/>
    <property type="project" value="InterPro"/>
</dbReference>
<dbReference type="PIRSF" id="PIRSF001430">
    <property type="entry name" value="tRNA_psdUrid_synth"/>
    <property type="match status" value="1"/>
</dbReference>
<protein>
    <recommendedName>
        <fullName evidence="6">tRNA pseudouridine synthase</fullName>
        <ecNumber evidence="6">5.4.99.12</ecNumber>
    </recommendedName>
</protein>
<dbReference type="InterPro" id="IPR020103">
    <property type="entry name" value="PsdUridine_synth_cat_dom_sf"/>
</dbReference>
<gene>
    <name evidence="8" type="ORF">B7P43_G11009</name>
</gene>
<keyword evidence="2 6" id="KW-0819">tRNA processing</keyword>
<dbReference type="EC" id="5.4.99.12" evidence="6"/>
<evidence type="ECO:0000256" key="5">
    <source>
        <dbReference type="PIRSR" id="PIRSR001430-2"/>
    </source>
</evidence>
<dbReference type="InterPro" id="IPR020094">
    <property type="entry name" value="TruA/RsuA/RluB/E/F_N"/>
</dbReference>
<proteinExistence type="inferred from homology"/>
<comment type="catalytic activity">
    <reaction evidence="6">
        <text>uridine(38/39/40) in tRNA = pseudouridine(38/39/40) in tRNA</text>
        <dbReference type="Rhea" id="RHEA:22376"/>
        <dbReference type="Rhea" id="RHEA-COMP:10085"/>
        <dbReference type="Rhea" id="RHEA-COMP:10087"/>
        <dbReference type="ChEBI" id="CHEBI:65314"/>
        <dbReference type="ChEBI" id="CHEBI:65315"/>
        <dbReference type="EC" id="5.4.99.12"/>
    </reaction>
</comment>
<keyword evidence="9" id="KW-1185">Reference proteome</keyword>
<feature type="domain" description="Pseudouridine synthase I TruA alpha/beta" evidence="7">
    <location>
        <begin position="120"/>
        <end position="242"/>
    </location>
</feature>
<evidence type="ECO:0000256" key="3">
    <source>
        <dbReference type="ARBA" id="ARBA00023235"/>
    </source>
</evidence>
<dbReference type="Pfam" id="PF01416">
    <property type="entry name" value="PseudoU_synth_1"/>
    <property type="match status" value="1"/>
</dbReference>
<dbReference type="Proteomes" id="UP000235965">
    <property type="component" value="Unassembled WGS sequence"/>
</dbReference>
<evidence type="ECO:0000256" key="2">
    <source>
        <dbReference type="ARBA" id="ARBA00022694"/>
    </source>
</evidence>
<dbReference type="Gene3D" id="3.30.70.580">
    <property type="entry name" value="Pseudouridine synthase I, catalytic domain, N-terminal subdomain"/>
    <property type="match status" value="1"/>
</dbReference>
<evidence type="ECO:0000313" key="9">
    <source>
        <dbReference type="Proteomes" id="UP000235965"/>
    </source>
</evidence>
<dbReference type="InterPro" id="IPR020097">
    <property type="entry name" value="PsdUridine_synth_TruA_a/b_dom"/>
</dbReference>